<dbReference type="PANTHER" id="PTHR11266">
    <property type="entry name" value="PEROXISOMAL MEMBRANE PROTEIN 2, PXMP2 MPV17"/>
    <property type="match status" value="1"/>
</dbReference>
<accession>A0A0M8N070</accession>
<evidence type="ECO:0000256" key="1">
    <source>
        <dbReference type="ARBA" id="ARBA00004141"/>
    </source>
</evidence>
<comment type="similarity">
    <text evidence="2 6">Belongs to the peroxisomal membrane protein PXMP2/4 family.</text>
</comment>
<keyword evidence="5 6" id="KW-0472">Membrane</keyword>
<keyword evidence="3 6" id="KW-0812">Transmembrane</keyword>
<reference evidence="7 8" key="1">
    <citation type="submission" date="2015-07" db="EMBL/GenBank/DDBJ databases">
        <title>The genome of the fungus Escovopsis weberi, a specialized disease agent of ant agriculture.</title>
        <authorList>
            <person name="de Man T.J."/>
            <person name="Stajich J.E."/>
            <person name="Kubicek C.P."/>
            <person name="Chenthamara K."/>
            <person name="Atanasova L."/>
            <person name="Druzhinina I.S."/>
            <person name="Birnbaum S."/>
            <person name="Barribeau S.M."/>
            <person name="Teiling C."/>
            <person name="Suen G."/>
            <person name="Currie C."/>
            <person name="Gerardo N.M."/>
        </authorList>
    </citation>
    <scope>NUCLEOTIDE SEQUENCE [LARGE SCALE GENOMIC DNA]</scope>
</reference>
<evidence type="ECO:0000256" key="2">
    <source>
        <dbReference type="ARBA" id="ARBA00006824"/>
    </source>
</evidence>
<protein>
    <submittedName>
        <fullName evidence="7">Protein sym-1</fullName>
    </submittedName>
</protein>
<dbReference type="Proteomes" id="UP000053831">
    <property type="component" value="Unassembled WGS sequence"/>
</dbReference>
<comment type="subcellular location">
    <subcellularLocation>
        <location evidence="1">Membrane</location>
        <topology evidence="1">Multi-pass membrane protein</topology>
    </subcellularLocation>
</comment>
<dbReference type="AlphaFoldDB" id="A0A0M8N070"/>
<organism evidence="7 8">
    <name type="scientific">Escovopsis weberi</name>
    <dbReference type="NCBI Taxonomy" id="150374"/>
    <lineage>
        <taxon>Eukaryota</taxon>
        <taxon>Fungi</taxon>
        <taxon>Dikarya</taxon>
        <taxon>Ascomycota</taxon>
        <taxon>Pezizomycotina</taxon>
        <taxon>Sordariomycetes</taxon>
        <taxon>Hypocreomycetidae</taxon>
        <taxon>Hypocreales</taxon>
        <taxon>Hypocreaceae</taxon>
        <taxon>Escovopsis</taxon>
    </lineage>
</organism>
<dbReference type="EMBL" id="LGSR01000022">
    <property type="protein sequence ID" value="KOS17854.1"/>
    <property type="molecule type" value="Genomic_DNA"/>
</dbReference>
<evidence type="ECO:0000256" key="3">
    <source>
        <dbReference type="ARBA" id="ARBA00022692"/>
    </source>
</evidence>
<gene>
    <name evidence="7" type="ORF">ESCO_002738</name>
</gene>
<evidence type="ECO:0000313" key="7">
    <source>
        <dbReference type="EMBL" id="KOS17854.1"/>
    </source>
</evidence>
<comment type="caution">
    <text evidence="7">The sequence shown here is derived from an EMBL/GenBank/DDBJ whole genome shotgun (WGS) entry which is preliminary data.</text>
</comment>
<evidence type="ECO:0000256" key="5">
    <source>
        <dbReference type="ARBA" id="ARBA00023136"/>
    </source>
</evidence>
<dbReference type="Pfam" id="PF04117">
    <property type="entry name" value="Mpv17_PMP22"/>
    <property type="match status" value="1"/>
</dbReference>
<evidence type="ECO:0000256" key="6">
    <source>
        <dbReference type="RuleBase" id="RU363053"/>
    </source>
</evidence>
<proteinExistence type="inferred from homology"/>
<feature type="transmembrane region" description="Helical" evidence="6">
    <location>
        <begin position="6"/>
        <end position="28"/>
    </location>
</feature>
<dbReference type="GO" id="GO:0016020">
    <property type="term" value="C:membrane"/>
    <property type="evidence" value="ECO:0007669"/>
    <property type="project" value="UniProtKB-SubCell"/>
</dbReference>
<sequence>MTNLLLIVAKLGISNISILIVLVPTCILSTNDSRSSQAIHINIIRRGKAYGRTQRRRPYLTQIISSLIVYGAADISAQSVGDQDYDALRTGRGLVIGAIASIPAYRWFIWLSQSFNYSSRVLSMATRVLVSQSIFTTLFNTYFFGAHALLAGQGLDAAVQRVRDAVPTSWVNSCKLWPLVTVVSLTFVPLEFRSIFTGIIGIGWQTYLSFLNSRAESCKEAVAQDERGEPPRLVPAATNYL</sequence>
<keyword evidence="8" id="KW-1185">Reference proteome</keyword>
<evidence type="ECO:0000256" key="4">
    <source>
        <dbReference type="ARBA" id="ARBA00022989"/>
    </source>
</evidence>
<keyword evidence="4 6" id="KW-1133">Transmembrane helix</keyword>
<dbReference type="PANTHER" id="PTHR11266:SF113">
    <property type="entry name" value="MEMBRANE PROTEIN, MPV17_PMP22 FAMILY, PUTATIVE (AFU_ORTHOLOGUE AFUA_1G13840)-RELATED"/>
    <property type="match status" value="1"/>
</dbReference>
<dbReference type="InterPro" id="IPR007248">
    <property type="entry name" value="Mpv17_PMP22"/>
</dbReference>
<dbReference type="STRING" id="150374.A0A0M8N070"/>
<dbReference type="OrthoDB" id="430207at2759"/>
<dbReference type="GO" id="GO:0005739">
    <property type="term" value="C:mitochondrion"/>
    <property type="evidence" value="ECO:0007669"/>
    <property type="project" value="TreeGrafter"/>
</dbReference>
<evidence type="ECO:0000313" key="8">
    <source>
        <dbReference type="Proteomes" id="UP000053831"/>
    </source>
</evidence>
<name>A0A0M8N070_ESCWE</name>
<comment type="caution">
    <text evidence="6">Lacks conserved residue(s) required for the propagation of feature annotation.</text>
</comment>